<evidence type="ECO:0000256" key="3">
    <source>
        <dbReference type="PIRSR" id="PIRSR601952-2"/>
    </source>
</evidence>
<evidence type="ECO:0000256" key="4">
    <source>
        <dbReference type="RuleBase" id="RU003946"/>
    </source>
</evidence>
<evidence type="ECO:0000313" key="7">
    <source>
        <dbReference type="Proteomes" id="UP001366166"/>
    </source>
</evidence>
<organism evidence="6 7">
    <name type="scientific">Desulfoferula mesophila</name>
    <dbReference type="NCBI Taxonomy" id="3058419"/>
    <lineage>
        <taxon>Bacteria</taxon>
        <taxon>Pseudomonadati</taxon>
        <taxon>Thermodesulfobacteriota</taxon>
        <taxon>Desulfarculia</taxon>
        <taxon>Desulfarculales</taxon>
        <taxon>Desulfarculaceae</taxon>
        <taxon>Desulfoferula</taxon>
    </lineage>
</organism>
<feature type="binding site" evidence="3">
    <location>
        <position position="39"/>
    </location>
    <ligand>
        <name>Mg(2+)</name>
        <dbReference type="ChEBI" id="CHEBI:18420"/>
    </ligand>
</feature>
<feature type="active site" description="Phosphoserine intermediate" evidence="2">
    <location>
        <position position="79"/>
    </location>
</feature>
<dbReference type="Pfam" id="PF00245">
    <property type="entry name" value="Alk_phosphatase"/>
    <property type="match status" value="1"/>
</dbReference>
<feature type="chain" id="PRO_5043930656" evidence="5">
    <location>
        <begin position="27"/>
        <end position="551"/>
    </location>
</feature>
<keyword evidence="3" id="KW-0460">Magnesium</keyword>
<dbReference type="GO" id="GO:0004035">
    <property type="term" value="F:alkaline phosphatase activity"/>
    <property type="evidence" value="ECO:0007669"/>
    <property type="project" value="TreeGrafter"/>
</dbReference>
<dbReference type="Gene3D" id="3.40.720.10">
    <property type="entry name" value="Alkaline Phosphatase, subunit A"/>
    <property type="match status" value="1"/>
</dbReference>
<feature type="binding site" evidence="3">
    <location>
        <position position="143"/>
    </location>
    <ligand>
        <name>Mg(2+)</name>
        <dbReference type="ChEBI" id="CHEBI:18420"/>
    </ligand>
</feature>
<evidence type="ECO:0000313" key="6">
    <source>
        <dbReference type="EMBL" id="BEQ16861.1"/>
    </source>
</evidence>
<proteinExistence type="inferred from homology"/>
<feature type="binding site" evidence="3">
    <location>
        <position position="428"/>
    </location>
    <ligand>
        <name>Zn(2+)</name>
        <dbReference type="ChEBI" id="CHEBI:29105"/>
        <label>2</label>
    </ligand>
</feature>
<keyword evidence="3" id="KW-0862">Zinc</keyword>
<dbReference type="SMART" id="SM00098">
    <property type="entry name" value="alkPPc"/>
    <property type="match status" value="1"/>
</dbReference>
<evidence type="ECO:0000256" key="2">
    <source>
        <dbReference type="PIRSR" id="PIRSR601952-1"/>
    </source>
</evidence>
<dbReference type="PRINTS" id="PR00113">
    <property type="entry name" value="ALKPHPHTASE"/>
</dbReference>
<dbReference type="KEGG" id="dmp:FAK_39270"/>
<dbReference type="EMBL" id="AP028679">
    <property type="protein sequence ID" value="BEQ16861.1"/>
    <property type="molecule type" value="Genomic_DNA"/>
</dbReference>
<feature type="binding site" evidence="3">
    <location>
        <position position="39"/>
    </location>
    <ligand>
        <name>Zn(2+)</name>
        <dbReference type="ChEBI" id="CHEBI:29105"/>
        <label>2</label>
    </ligand>
</feature>
<dbReference type="GO" id="GO:0046872">
    <property type="term" value="F:metal ion binding"/>
    <property type="evidence" value="ECO:0007669"/>
    <property type="project" value="UniProtKB-KW"/>
</dbReference>
<feature type="binding site" evidence="3">
    <location>
        <position position="280"/>
    </location>
    <ligand>
        <name>Zn(2+)</name>
        <dbReference type="ChEBI" id="CHEBI:29105"/>
        <label>2</label>
    </ligand>
</feature>
<comment type="cofactor">
    <cofactor evidence="3">
        <name>Mg(2+)</name>
        <dbReference type="ChEBI" id="CHEBI:18420"/>
    </cofactor>
    <text evidence="3">Binds 1 Mg(2+) ion.</text>
</comment>
<dbReference type="PANTHER" id="PTHR11596:SF5">
    <property type="entry name" value="ALKALINE PHOSPHATASE"/>
    <property type="match status" value="1"/>
</dbReference>
<sequence>MARVKSLFLKAIILPILLTLPLSAPGAPPPRNFIVMIADGCGSEQYTLARWYKGAPLALDTMAVGQVRTYIANSVIADSAPAATAFATGVRSGQRVIGMAPAETTLPGLPAPAEPYRPLATVAEGARLAGKSVGLVATSRLSHATPAAYLAHVPSRYQESDIMEQMLHQGATVLLGGGRRLCLPQAQGGKRGDGQDLWARLSGRGYQLPRSAEELAQAKPGKVAGFFAGSHLAAEIDRPTLAPGQPTLEAMTAKALEILDANPKGFFLMVEGSQIDWACHANDPAHLIGDLLMFDRAVQVALDFAKKDGHTLVLAFSDHNTGGMTLGNASTQIDYMTTGLEQMLAPLRAMRMSAPAIWRTMGDNPNPVKLRRALREHWGAAVSPSEAQAMIAAASQAKLYPKKYEPWFGVGEIFCRSHTVVGWTTHGHTGGDVPLFAYGPGSPHGTLDGPQLGRFTAQALGLDLKALSQRLFVEAQQAFGPERVSLRQEASGQRVVEIRRQGGAARLPLNQNRLLLDGREIALEGVVVYAEPTGKIYLPRQAVELIKAPKP</sequence>
<keyword evidence="7" id="KW-1185">Reference proteome</keyword>
<dbReference type="InterPro" id="IPR017850">
    <property type="entry name" value="Alkaline_phosphatase_core_sf"/>
</dbReference>
<comment type="similarity">
    <text evidence="4">Belongs to the alkaline phosphatase family.</text>
</comment>
<dbReference type="AlphaFoldDB" id="A0AAU9EIC0"/>
<keyword evidence="5" id="KW-0732">Signal</keyword>
<dbReference type="Proteomes" id="UP001366166">
    <property type="component" value="Chromosome"/>
</dbReference>
<dbReference type="SUPFAM" id="SSF53649">
    <property type="entry name" value="Alkaline phosphatase-like"/>
    <property type="match status" value="1"/>
</dbReference>
<dbReference type="InterPro" id="IPR042085">
    <property type="entry name" value="Ap_crown"/>
</dbReference>
<comment type="cofactor">
    <cofactor evidence="3">
        <name>Zn(2+)</name>
        <dbReference type="ChEBI" id="CHEBI:29105"/>
    </cofactor>
    <text evidence="3">Binds 2 Zn(2+) ions.</text>
</comment>
<dbReference type="Gene3D" id="1.10.1200.140">
    <property type="entry name" value="Alkaline phosphatase, crown domain"/>
    <property type="match status" value="1"/>
</dbReference>
<dbReference type="InterPro" id="IPR001952">
    <property type="entry name" value="Alkaline_phosphatase"/>
</dbReference>
<reference evidence="7" key="1">
    <citation type="journal article" date="2023" name="Arch. Microbiol.">
        <title>Desulfoferula mesophilus gen. nov. sp. nov., a mesophilic sulfate-reducing bacterium isolated from a brackish lake sediment.</title>
        <authorList>
            <person name="Watanabe T."/>
            <person name="Yabe T."/>
            <person name="Tsuji J.M."/>
            <person name="Fukui M."/>
        </authorList>
    </citation>
    <scope>NUCLEOTIDE SEQUENCE [LARGE SCALE GENOMIC DNA]</scope>
    <source>
        <strain evidence="7">12FAK</strain>
    </source>
</reference>
<accession>A0AAU9EIC0</accession>
<keyword evidence="3" id="KW-0479">Metal-binding</keyword>
<protein>
    <submittedName>
        <fullName evidence="6">Alkaline phosphatase</fullName>
    </submittedName>
</protein>
<keyword evidence="1" id="KW-0597">Phosphoprotein</keyword>
<feature type="binding site" evidence="3">
    <location>
        <position position="276"/>
    </location>
    <ligand>
        <name>Zn(2+)</name>
        <dbReference type="ChEBI" id="CHEBI:29105"/>
        <label>2</label>
    </ligand>
</feature>
<feature type="binding site" evidence="3">
    <location>
        <position position="145"/>
    </location>
    <ligand>
        <name>Mg(2+)</name>
        <dbReference type="ChEBI" id="CHEBI:18420"/>
    </ligand>
</feature>
<feature type="binding site" evidence="3">
    <location>
        <position position="318"/>
    </location>
    <ligand>
        <name>Zn(2+)</name>
        <dbReference type="ChEBI" id="CHEBI:29105"/>
        <label>2</label>
    </ligand>
</feature>
<dbReference type="PANTHER" id="PTHR11596">
    <property type="entry name" value="ALKALINE PHOSPHATASE"/>
    <property type="match status" value="1"/>
</dbReference>
<dbReference type="CDD" id="cd16012">
    <property type="entry name" value="ALP"/>
    <property type="match status" value="1"/>
</dbReference>
<gene>
    <name evidence="6" type="ORF">FAK_39270</name>
</gene>
<feature type="binding site" evidence="3">
    <location>
        <position position="319"/>
    </location>
    <ligand>
        <name>Zn(2+)</name>
        <dbReference type="ChEBI" id="CHEBI:29105"/>
        <label>2</label>
    </ligand>
</feature>
<evidence type="ECO:0000256" key="1">
    <source>
        <dbReference type="ARBA" id="ARBA00022553"/>
    </source>
</evidence>
<feature type="signal peptide" evidence="5">
    <location>
        <begin position="1"/>
        <end position="26"/>
    </location>
</feature>
<name>A0AAU9EIC0_9BACT</name>
<evidence type="ECO:0000256" key="5">
    <source>
        <dbReference type="SAM" id="SignalP"/>
    </source>
</evidence>
<feature type="binding site" evidence="3">
    <location>
        <position position="271"/>
    </location>
    <ligand>
        <name>Mg(2+)</name>
        <dbReference type="ChEBI" id="CHEBI:18420"/>
    </ligand>
</feature>